<feature type="compositionally biased region" description="Polar residues" evidence="1">
    <location>
        <begin position="1"/>
        <end position="17"/>
    </location>
</feature>
<feature type="domain" description="GCK" evidence="2">
    <location>
        <begin position="65"/>
        <end position="139"/>
    </location>
</feature>
<protein>
    <recommendedName>
        <fullName evidence="2">GCK domain-containing protein</fullName>
    </recommendedName>
</protein>
<dbReference type="PANTHER" id="PTHR34357">
    <property type="entry name" value="F7A19.14 PROTEIN-RELATED"/>
    <property type="match status" value="1"/>
</dbReference>
<sequence>MPSSDSPQTHESNPQSEPTHDPKTPETEAKAAESSDPPSEKTPEDSEVKQDDAVPEGEGEDEEVGECGFCLFMKAGGCKEEFMEWEKCVQEGDENQEDIVEKCFEVTGKLRKCMEVHADYYKPLLDAEKAAQEEARKELEKEKERENAVEESGLNKDAVLSVSEQKNEEKDGVLPVSEQKNEEGS</sequence>
<organism evidence="3 4">
    <name type="scientific">Cinchona calisaya</name>
    <dbReference type="NCBI Taxonomy" id="153742"/>
    <lineage>
        <taxon>Eukaryota</taxon>
        <taxon>Viridiplantae</taxon>
        <taxon>Streptophyta</taxon>
        <taxon>Embryophyta</taxon>
        <taxon>Tracheophyta</taxon>
        <taxon>Spermatophyta</taxon>
        <taxon>Magnoliopsida</taxon>
        <taxon>eudicotyledons</taxon>
        <taxon>Gunneridae</taxon>
        <taxon>Pentapetalae</taxon>
        <taxon>asterids</taxon>
        <taxon>lamiids</taxon>
        <taxon>Gentianales</taxon>
        <taxon>Rubiaceae</taxon>
        <taxon>Cinchonoideae</taxon>
        <taxon>Cinchoneae</taxon>
        <taxon>Cinchona</taxon>
    </lineage>
</organism>
<feature type="compositionally biased region" description="Basic and acidic residues" evidence="1">
    <location>
        <begin position="18"/>
        <end position="52"/>
    </location>
</feature>
<dbReference type="SMART" id="SM01227">
    <property type="entry name" value="GCK"/>
    <property type="match status" value="1"/>
</dbReference>
<comment type="caution">
    <text evidence="3">The sequence shown here is derived from an EMBL/GenBank/DDBJ whole genome shotgun (WGS) entry which is preliminary data.</text>
</comment>
<dbReference type="Pfam" id="PF07802">
    <property type="entry name" value="GCK"/>
    <property type="match status" value="1"/>
</dbReference>
<dbReference type="InterPro" id="IPR012891">
    <property type="entry name" value="GCK_dom"/>
</dbReference>
<evidence type="ECO:0000313" key="4">
    <source>
        <dbReference type="Proteomes" id="UP001630127"/>
    </source>
</evidence>
<dbReference type="Proteomes" id="UP001630127">
    <property type="component" value="Unassembled WGS sequence"/>
</dbReference>
<dbReference type="EMBL" id="JBJUIK010000015">
    <property type="protein sequence ID" value="KAL3501450.1"/>
    <property type="molecule type" value="Genomic_DNA"/>
</dbReference>
<feature type="region of interest" description="Disordered" evidence="1">
    <location>
        <begin position="135"/>
        <end position="185"/>
    </location>
</feature>
<feature type="compositionally biased region" description="Acidic residues" evidence="1">
    <location>
        <begin position="53"/>
        <end position="64"/>
    </location>
</feature>
<keyword evidence="4" id="KW-1185">Reference proteome</keyword>
<evidence type="ECO:0000256" key="1">
    <source>
        <dbReference type="SAM" id="MobiDB-lite"/>
    </source>
</evidence>
<feature type="compositionally biased region" description="Basic and acidic residues" evidence="1">
    <location>
        <begin position="135"/>
        <end position="148"/>
    </location>
</feature>
<dbReference type="PANTHER" id="PTHR34357:SF2">
    <property type="entry name" value="F26F24.3-RELATED"/>
    <property type="match status" value="1"/>
</dbReference>
<dbReference type="AlphaFoldDB" id="A0ABD2Y5J2"/>
<accession>A0ABD2Y5J2</accession>
<gene>
    <name evidence="3" type="ORF">ACH5RR_035899</name>
</gene>
<evidence type="ECO:0000259" key="2">
    <source>
        <dbReference type="SMART" id="SM01227"/>
    </source>
</evidence>
<feature type="region of interest" description="Disordered" evidence="1">
    <location>
        <begin position="1"/>
        <end position="64"/>
    </location>
</feature>
<dbReference type="Gene3D" id="1.10.287.2900">
    <property type="match status" value="1"/>
</dbReference>
<evidence type="ECO:0000313" key="3">
    <source>
        <dbReference type="EMBL" id="KAL3501450.1"/>
    </source>
</evidence>
<proteinExistence type="predicted"/>
<name>A0ABD2Y5J2_9GENT</name>
<reference evidence="3 4" key="1">
    <citation type="submission" date="2024-11" db="EMBL/GenBank/DDBJ databases">
        <title>A near-complete genome assembly of Cinchona calisaya.</title>
        <authorList>
            <person name="Lian D.C."/>
            <person name="Zhao X.W."/>
            <person name="Wei L."/>
        </authorList>
    </citation>
    <scope>NUCLEOTIDE SEQUENCE [LARGE SCALE GENOMIC DNA]</scope>
    <source>
        <tissue evidence="3">Nenye</tissue>
    </source>
</reference>